<dbReference type="EMBL" id="SNYV01000018">
    <property type="protein sequence ID" value="TDQ73887.1"/>
    <property type="molecule type" value="Genomic_DNA"/>
</dbReference>
<comment type="caution">
    <text evidence="3">The sequence shown here is derived from an EMBL/GenBank/DDBJ whole genome shotgun (WGS) entry which is preliminary data.</text>
</comment>
<reference evidence="3 4" key="1">
    <citation type="submission" date="2019-03" db="EMBL/GenBank/DDBJ databases">
        <title>Genomic Encyclopedia of Archaeal and Bacterial Type Strains, Phase II (KMG-II): from individual species to whole genera.</title>
        <authorList>
            <person name="Goeker M."/>
        </authorList>
    </citation>
    <scope>NUCLEOTIDE SEQUENCE [LARGE SCALE GENOMIC DNA]</scope>
    <source>
        <strain evidence="3 4">DSM 28353</strain>
    </source>
</reference>
<evidence type="ECO:0000313" key="4">
    <source>
        <dbReference type="Proteomes" id="UP000295292"/>
    </source>
</evidence>
<keyword evidence="1" id="KW-0732">Signal</keyword>
<dbReference type="AlphaFoldDB" id="A0A4R6W592"/>
<dbReference type="Proteomes" id="UP000295292">
    <property type="component" value="Unassembled WGS sequence"/>
</dbReference>
<sequence length="225" mass="24349">MKKTFILAFAAATLFVSCQGSAGDKTATNSQQEVAEQKGTTYVLDQDQSSLKWTGYHKGGFDPRFGTLKTEGTVAVENNAITGGSITIDITSVATDEKSIDLAKTGGKTAANLDEHLKNEDFFQSDKFPTAKFEITSVAAFDKANDKSVIEGATNVISGNLTIKDKTVNVTFPAKVDITTDTVHVVSKFTINRQDWGLTYGTDGDPKDWVISQEIDIELNIHAKK</sequence>
<feature type="chain" id="PRO_5020615094" evidence="1">
    <location>
        <begin position="23"/>
        <end position="225"/>
    </location>
</feature>
<dbReference type="InterPro" id="IPR007372">
    <property type="entry name" value="Lipid/polyisoprenoid-bd_YceI"/>
</dbReference>
<evidence type="ECO:0000259" key="2">
    <source>
        <dbReference type="SMART" id="SM00867"/>
    </source>
</evidence>
<name>A0A4R6W592_9SPHI</name>
<protein>
    <submittedName>
        <fullName evidence="3">Polyisoprenoid-binding protein YceI</fullName>
    </submittedName>
</protein>
<dbReference type="PROSITE" id="PS51257">
    <property type="entry name" value="PROKAR_LIPOPROTEIN"/>
    <property type="match status" value="1"/>
</dbReference>
<dbReference type="Gene3D" id="2.40.128.110">
    <property type="entry name" value="Lipid/polyisoprenoid-binding, YceI-like"/>
    <property type="match status" value="1"/>
</dbReference>
<keyword evidence="4" id="KW-1185">Reference proteome</keyword>
<feature type="domain" description="Lipid/polyisoprenoid-binding YceI-like" evidence="2">
    <location>
        <begin position="41"/>
        <end position="224"/>
    </location>
</feature>
<accession>A0A4R6W592</accession>
<feature type="signal peptide" evidence="1">
    <location>
        <begin position="1"/>
        <end position="22"/>
    </location>
</feature>
<dbReference type="SMART" id="SM00867">
    <property type="entry name" value="YceI"/>
    <property type="match status" value="1"/>
</dbReference>
<evidence type="ECO:0000313" key="3">
    <source>
        <dbReference type="EMBL" id="TDQ73887.1"/>
    </source>
</evidence>
<dbReference type="PANTHER" id="PTHR34406">
    <property type="entry name" value="PROTEIN YCEI"/>
    <property type="match status" value="1"/>
</dbReference>
<dbReference type="RefSeq" id="WP_133586457.1">
    <property type="nucleotide sequence ID" value="NZ_SNYV01000018.1"/>
</dbReference>
<dbReference type="InterPro" id="IPR036761">
    <property type="entry name" value="TTHA0802/YceI-like_sf"/>
</dbReference>
<dbReference type="PANTHER" id="PTHR34406:SF1">
    <property type="entry name" value="PROTEIN YCEI"/>
    <property type="match status" value="1"/>
</dbReference>
<gene>
    <name evidence="3" type="ORF">CLV99_4325</name>
</gene>
<dbReference type="SUPFAM" id="SSF101874">
    <property type="entry name" value="YceI-like"/>
    <property type="match status" value="1"/>
</dbReference>
<proteinExistence type="predicted"/>
<evidence type="ECO:0000256" key="1">
    <source>
        <dbReference type="SAM" id="SignalP"/>
    </source>
</evidence>
<dbReference type="Pfam" id="PF04264">
    <property type="entry name" value="YceI"/>
    <property type="match status" value="1"/>
</dbReference>
<dbReference type="OrthoDB" id="951410at2"/>
<organism evidence="3 4">
    <name type="scientific">Sphingobacterium yanglingense</name>
    <dbReference type="NCBI Taxonomy" id="1437280"/>
    <lineage>
        <taxon>Bacteria</taxon>
        <taxon>Pseudomonadati</taxon>
        <taxon>Bacteroidota</taxon>
        <taxon>Sphingobacteriia</taxon>
        <taxon>Sphingobacteriales</taxon>
        <taxon>Sphingobacteriaceae</taxon>
        <taxon>Sphingobacterium</taxon>
    </lineage>
</organism>